<dbReference type="EMBL" id="FNSH01000001">
    <property type="protein sequence ID" value="SEB94264.1"/>
    <property type="molecule type" value="Genomic_DNA"/>
</dbReference>
<dbReference type="Proteomes" id="UP000183687">
    <property type="component" value="Unassembled WGS sequence"/>
</dbReference>
<comment type="caution">
    <text evidence="4">The sequence shown here is derived from an EMBL/GenBank/DDBJ whole genome shotgun (WGS) entry which is preliminary data.</text>
</comment>
<dbReference type="PANTHER" id="PTHR46517:SF1">
    <property type="entry name" value="FRUCTOSE-2,6-BISPHOSPHATASE TIGAR"/>
    <property type="match status" value="1"/>
</dbReference>
<sequence length="223" mass="25111">MTKHLYLMRHAVTVFNERKKIQGWCDSPLSPYGEAQAKRVADMLDERGIQFDHAYCSTSSRTAQTLMLATRNNLPFERLDELREYGFGLLEGESTRLAPPVPFGAALVQYGGESTYQVTRRMVTALTRIMDKPDHQNVLAVSHGSSSLAFYDAFLANSKIKLALPDGSDKAAIAMPGNASIIHYSYEDGQFSAQEVLEPDFSDLDELHLNEKTIHPRWLYEHL</sequence>
<dbReference type="InterPro" id="IPR051695">
    <property type="entry name" value="Phosphoglycerate_Mutase"/>
</dbReference>
<dbReference type="SMART" id="SM00855">
    <property type="entry name" value="PGAM"/>
    <property type="match status" value="1"/>
</dbReference>
<protein>
    <submittedName>
        <fullName evidence="4">Probable phosphoglycerate mutase</fullName>
    </submittedName>
</protein>
<dbReference type="PANTHER" id="PTHR46517">
    <property type="entry name" value="FRUCTOSE-2,6-BISPHOSPHATASE TIGAR"/>
    <property type="match status" value="1"/>
</dbReference>
<keyword evidence="1" id="KW-0378">Hydrolase</keyword>
<evidence type="ECO:0000313" key="5">
    <source>
        <dbReference type="Proteomes" id="UP000183687"/>
    </source>
</evidence>
<name>A0AB38A7Q4_9ACTN</name>
<evidence type="ECO:0000256" key="1">
    <source>
        <dbReference type="ARBA" id="ARBA00022801"/>
    </source>
</evidence>
<proteinExistence type="predicted"/>
<feature type="active site" description="Tele-phosphohistidine intermediate" evidence="2">
    <location>
        <position position="10"/>
    </location>
</feature>
<feature type="active site" description="Proton donor/acceptor" evidence="2">
    <location>
        <position position="84"/>
    </location>
</feature>
<evidence type="ECO:0000313" key="4">
    <source>
        <dbReference type="EMBL" id="SEB94264.1"/>
    </source>
</evidence>
<dbReference type="AlphaFoldDB" id="A0AB38A7Q4"/>
<dbReference type="Gene3D" id="3.40.50.1240">
    <property type="entry name" value="Phosphoglycerate mutase-like"/>
    <property type="match status" value="1"/>
</dbReference>
<dbReference type="CDD" id="cd07067">
    <property type="entry name" value="HP_PGM_like"/>
    <property type="match status" value="1"/>
</dbReference>
<accession>A0AB38A7Q4</accession>
<dbReference type="GO" id="GO:0043456">
    <property type="term" value="P:regulation of pentose-phosphate shunt"/>
    <property type="evidence" value="ECO:0007669"/>
    <property type="project" value="TreeGrafter"/>
</dbReference>
<evidence type="ECO:0000256" key="3">
    <source>
        <dbReference type="PIRSR" id="PIRSR613078-2"/>
    </source>
</evidence>
<dbReference type="GO" id="GO:0005829">
    <property type="term" value="C:cytosol"/>
    <property type="evidence" value="ECO:0007669"/>
    <property type="project" value="TreeGrafter"/>
</dbReference>
<dbReference type="GO" id="GO:0004331">
    <property type="term" value="F:fructose-2,6-bisphosphate 2-phosphatase activity"/>
    <property type="evidence" value="ECO:0007669"/>
    <property type="project" value="TreeGrafter"/>
</dbReference>
<dbReference type="InterPro" id="IPR029033">
    <property type="entry name" value="His_PPase_superfam"/>
</dbReference>
<dbReference type="SUPFAM" id="SSF53254">
    <property type="entry name" value="Phosphoglycerate mutase-like"/>
    <property type="match status" value="1"/>
</dbReference>
<dbReference type="Pfam" id="PF00300">
    <property type="entry name" value="His_Phos_1"/>
    <property type="match status" value="1"/>
</dbReference>
<reference evidence="4 5" key="1">
    <citation type="submission" date="2016-10" db="EMBL/GenBank/DDBJ databases">
        <authorList>
            <person name="Varghese N."/>
            <person name="Submissions S."/>
        </authorList>
    </citation>
    <scope>NUCLEOTIDE SEQUENCE [LARGE SCALE GENOMIC DNA]</scope>
    <source>
        <strain evidence="4 5">DSM 20586</strain>
    </source>
</reference>
<organism evidence="4 5">
    <name type="scientific">Atopobium minutum</name>
    <dbReference type="NCBI Taxonomy" id="1381"/>
    <lineage>
        <taxon>Bacteria</taxon>
        <taxon>Bacillati</taxon>
        <taxon>Actinomycetota</taxon>
        <taxon>Coriobacteriia</taxon>
        <taxon>Coriobacteriales</taxon>
        <taxon>Atopobiaceae</taxon>
        <taxon>Atopobium</taxon>
    </lineage>
</organism>
<evidence type="ECO:0000256" key="2">
    <source>
        <dbReference type="PIRSR" id="PIRSR613078-1"/>
    </source>
</evidence>
<feature type="binding site" evidence="3">
    <location>
        <begin position="9"/>
        <end position="16"/>
    </location>
    <ligand>
        <name>substrate</name>
    </ligand>
</feature>
<feature type="binding site" evidence="3">
    <location>
        <position position="61"/>
    </location>
    <ligand>
        <name>substrate</name>
    </ligand>
</feature>
<dbReference type="InterPro" id="IPR013078">
    <property type="entry name" value="His_Pase_superF_clade-1"/>
</dbReference>
<dbReference type="GO" id="GO:0045820">
    <property type="term" value="P:negative regulation of glycolytic process"/>
    <property type="evidence" value="ECO:0007669"/>
    <property type="project" value="TreeGrafter"/>
</dbReference>
<dbReference type="RefSeq" id="WP_002564013.1">
    <property type="nucleotide sequence ID" value="NZ_CALJSN010000010.1"/>
</dbReference>
<gene>
    <name evidence="4" type="ORF">SAMN04489746_1321</name>
</gene>